<dbReference type="AlphaFoldDB" id="A0A9N7U7E4"/>
<proteinExistence type="predicted"/>
<reference evidence="2" key="1">
    <citation type="submission" date="2020-03" db="EMBL/GenBank/DDBJ databases">
        <authorList>
            <person name="Weist P."/>
        </authorList>
    </citation>
    <scope>NUCLEOTIDE SEQUENCE</scope>
</reference>
<sequence length="122" mass="13178">MAVLVVRPLEMSASPGPSPRVDYSVQSNEQPSLPSTHLHSHAVFRGFQHTVDNQDIASPSSSSASPPAPPHPTLRDVMCHLVSMESLEKCSSLKLLVTLYLIHTSPLELSKVLISPLSSLTE</sequence>
<keyword evidence="3" id="KW-1185">Reference proteome</keyword>
<feature type="region of interest" description="Disordered" evidence="1">
    <location>
        <begin position="11"/>
        <end position="35"/>
    </location>
</feature>
<organism evidence="2 3">
    <name type="scientific">Pleuronectes platessa</name>
    <name type="common">European plaice</name>
    <dbReference type="NCBI Taxonomy" id="8262"/>
    <lineage>
        <taxon>Eukaryota</taxon>
        <taxon>Metazoa</taxon>
        <taxon>Chordata</taxon>
        <taxon>Craniata</taxon>
        <taxon>Vertebrata</taxon>
        <taxon>Euteleostomi</taxon>
        <taxon>Actinopterygii</taxon>
        <taxon>Neopterygii</taxon>
        <taxon>Teleostei</taxon>
        <taxon>Neoteleostei</taxon>
        <taxon>Acanthomorphata</taxon>
        <taxon>Carangaria</taxon>
        <taxon>Pleuronectiformes</taxon>
        <taxon>Pleuronectoidei</taxon>
        <taxon>Pleuronectidae</taxon>
        <taxon>Pleuronectes</taxon>
    </lineage>
</organism>
<name>A0A9N7U7E4_PLEPL</name>
<feature type="compositionally biased region" description="Polar residues" evidence="1">
    <location>
        <begin position="24"/>
        <end position="35"/>
    </location>
</feature>
<evidence type="ECO:0000313" key="2">
    <source>
        <dbReference type="EMBL" id="CAB1426278.1"/>
    </source>
</evidence>
<accession>A0A9N7U7E4</accession>
<protein>
    <submittedName>
        <fullName evidence="2">Uncharacterized protein</fullName>
    </submittedName>
</protein>
<dbReference type="Proteomes" id="UP001153269">
    <property type="component" value="Unassembled WGS sequence"/>
</dbReference>
<comment type="caution">
    <text evidence="2">The sequence shown here is derived from an EMBL/GenBank/DDBJ whole genome shotgun (WGS) entry which is preliminary data.</text>
</comment>
<gene>
    <name evidence="2" type="ORF">PLEPLA_LOCUS14213</name>
</gene>
<feature type="region of interest" description="Disordered" evidence="1">
    <location>
        <begin position="53"/>
        <end position="74"/>
    </location>
</feature>
<evidence type="ECO:0000256" key="1">
    <source>
        <dbReference type="SAM" id="MobiDB-lite"/>
    </source>
</evidence>
<evidence type="ECO:0000313" key="3">
    <source>
        <dbReference type="Proteomes" id="UP001153269"/>
    </source>
</evidence>
<dbReference type="EMBL" id="CADEAL010000875">
    <property type="protein sequence ID" value="CAB1426278.1"/>
    <property type="molecule type" value="Genomic_DNA"/>
</dbReference>